<feature type="compositionally biased region" description="Polar residues" evidence="1">
    <location>
        <begin position="219"/>
        <end position="231"/>
    </location>
</feature>
<comment type="caution">
    <text evidence="2">The sequence shown here is derived from an EMBL/GenBank/DDBJ whole genome shotgun (WGS) entry which is preliminary data.</text>
</comment>
<feature type="region of interest" description="Disordered" evidence="1">
    <location>
        <begin position="1"/>
        <end position="259"/>
    </location>
</feature>
<feature type="compositionally biased region" description="Acidic residues" evidence="1">
    <location>
        <begin position="70"/>
        <end position="81"/>
    </location>
</feature>
<evidence type="ECO:0000313" key="3">
    <source>
        <dbReference type="Proteomes" id="UP000785679"/>
    </source>
</evidence>
<proteinExistence type="predicted"/>
<organism evidence="2 3">
    <name type="scientific">Halteria grandinella</name>
    <dbReference type="NCBI Taxonomy" id="5974"/>
    <lineage>
        <taxon>Eukaryota</taxon>
        <taxon>Sar</taxon>
        <taxon>Alveolata</taxon>
        <taxon>Ciliophora</taxon>
        <taxon>Intramacronucleata</taxon>
        <taxon>Spirotrichea</taxon>
        <taxon>Stichotrichia</taxon>
        <taxon>Sporadotrichida</taxon>
        <taxon>Halteriidae</taxon>
        <taxon>Halteria</taxon>
    </lineage>
</organism>
<keyword evidence="3" id="KW-1185">Reference proteome</keyword>
<dbReference type="AlphaFoldDB" id="A0A8J8NES2"/>
<feature type="compositionally biased region" description="Basic and acidic residues" evidence="1">
    <location>
        <begin position="32"/>
        <end position="52"/>
    </location>
</feature>
<dbReference type="EMBL" id="RRYP01018217">
    <property type="protein sequence ID" value="TNV73726.1"/>
    <property type="molecule type" value="Genomic_DNA"/>
</dbReference>
<sequence length="259" mass="29419">MKKSLLPQKRFDQEDSDSDSDRIEENDDEENERFNQEMFKKRKAEQDKDHSILAHLMQRRKSSSGGESSGSDDDMNDEEDRIFDMGVKVFDRRPMQSMLEKRARQQSPGQGEEKPVLYFNSNTKRISPSHSSSSSNGSPKVRTGAQPASNRMIQFVLESETKDHKEPPLLFTSDDFVEGGTLINPVTGEQKEPKQKEDDLSAFELLESQSVSGKRVKTESNGNSDEPQPSENKPESTEIIKEAHKEQEENHIEQKGGNE</sequence>
<protein>
    <submittedName>
        <fullName evidence="2">Uncharacterized protein</fullName>
    </submittedName>
</protein>
<feature type="compositionally biased region" description="Basic and acidic residues" evidence="1">
    <location>
        <begin position="89"/>
        <end position="103"/>
    </location>
</feature>
<feature type="compositionally biased region" description="Basic and acidic residues" evidence="1">
    <location>
        <begin position="189"/>
        <end position="199"/>
    </location>
</feature>
<dbReference type="Proteomes" id="UP000785679">
    <property type="component" value="Unassembled WGS sequence"/>
</dbReference>
<reference evidence="2" key="1">
    <citation type="submission" date="2019-06" db="EMBL/GenBank/DDBJ databases">
        <authorList>
            <person name="Zheng W."/>
        </authorList>
    </citation>
    <scope>NUCLEOTIDE SEQUENCE</scope>
    <source>
        <strain evidence="2">QDHG01</strain>
    </source>
</reference>
<name>A0A8J8NES2_HALGN</name>
<evidence type="ECO:0000313" key="2">
    <source>
        <dbReference type="EMBL" id="TNV73726.1"/>
    </source>
</evidence>
<evidence type="ECO:0000256" key="1">
    <source>
        <dbReference type="SAM" id="MobiDB-lite"/>
    </source>
</evidence>
<feature type="compositionally biased region" description="Low complexity" evidence="1">
    <location>
        <begin position="128"/>
        <end position="138"/>
    </location>
</feature>
<accession>A0A8J8NES2</accession>
<feature type="compositionally biased region" description="Basic and acidic residues" evidence="1">
    <location>
        <begin position="232"/>
        <end position="259"/>
    </location>
</feature>
<feature type="compositionally biased region" description="Basic and acidic residues" evidence="1">
    <location>
        <begin position="9"/>
        <end position="23"/>
    </location>
</feature>
<gene>
    <name evidence="2" type="ORF">FGO68_gene10514</name>
</gene>